<keyword evidence="1" id="KW-0472">Membrane</keyword>
<dbReference type="Pfam" id="PF13240">
    <property type="entry name" value="Zn_Ribbon_1"/>
    <property type="match status" value="1"/>
</dbReference>
<name>A0A381QY33_9ZZZZ</name>
<sequence>VLVILTGEIANERLPLQLKLPLPDGADVPLGIGHSDTTTNLSPLPEVRESGKRWVDVRMVKQEFQIEFYYNPFSEGNQREGEYIFQLNHPLEEYHVAIQQPLGGENFRFSETGVDSISDDHGLSYMRKHMSQLLPAGTPKKFSFSYSNRTGRMTVDILQDILEKMPPQNLQTDTPQAGVVNRYRLPTYEPYAILGIVVVLIGVVFWQSEKKQKMSMTEEGKNFCPNCGAKIDGNTNFCSNCGNRLT</sequence>
<protein>
    <recommendedName>
        <fullName evidence="2">Zinc-ribbon domain-containing protein</fullName>
    </recommendedName>
</protein>
<keyword evidence="1" id="KW-0812">Transmembrane</keyword>
<feature type="domain" description="Zinc-ribbon" evidence="2">
    <location>
        <begin position="223"/>
        <end position="245"/>
    </location>
</feature>
<keyword evidence="1" id="KW-1133">Transmembrane helix</keyword>
<evidence type="ECO:0000313" key="3">
    <source>
        <dbReference type="EMBL" id="SUZ82443.1"/>
    </source>
</evidence>
<dbReference type="InterPro" id="IPR026870">
    <property type="entry name" value="Zinc_ribbon_dom"/>
</dbReference>
<dbReference type="EMBL" id="UINC01001507">
    <property type="protein sequence ID" value="SUZ82443.1"/>
    <property type="molecule type" value="Genomic_DNA"/>
</dbReference>
<feature type="non-terminal residue" evidence="3">
    <location>
        <position position="1"/>
    </location>
</feature>
<feature type="transmembrane region" description="Helical" evidence="1">
    <location>
        <begin position="188"/>
        <end position="206"/>
    </location>
</feature>
<dbReference type="AlphaFoldDB" id="A0A381QY33"/>
<accession>A0A381QY33</accession>
<evidence type="ECO:0000259" key="2">
    <source>
        <dbReference type="Pfam" id="PF13240"/>
    </source>
</evidence>
<proteinExistence type="predicted"/>
<gene>
    <name evidence="3" type="ORF">METZ01_LOCUS35297</name>
</gene>
<evidence type="ECO:0000256" key="1">
    <source>
        <dbReference type="SAM" id="Phobius"/>
    </source>
</evidence>
<organism evidence="3">
    <name type="scientific">marine metagenome</name>
    <dbReference type="NCBI Taxonomy" id="408172"/>
    <lineage>
        <taxon>unclassified sequences</taxon>
        <taxon>metagenomes</taxon>
        <taxon>ecological metagenomes</taxon>
    </lineage>
</organism>
<reference evidence="3" key="1">
    <citation type="submission" date="2018-05" db="EMBL/GenBank/DDBJ databases">
        <authorList>
            <person name="Lanie J.A."/>
            <person name="Ng W.-L."/>
            <person name="Kazmierczak K.M."/>
            <person name="Andrzejewski T.M."/>
            <person name="Davidsen T.M."/>
            <person name="Wayne K.J."/>
            <person name="Tettelin H."/>
            <person name="Glass J.I."/>
            <person name="Rusch D."/>
            <person name="Podicherti R."/>
            <person name="Tsui H.-C.T."/>
            <person name="Winkler M.E."/>
        </authorList>
    </citation>
    <scope>NUCLEOTIDE SEQUENCE</scope>
</reference>